<evidence type="ECO:0000256" key="2">
    <source>
        <dbReference type="SAM" id="Phobius"/>
    </source>
</evidence>
<protein>
    <submittedName>
        <fullName evidence="3">Uncharacterized protein</fullName>
    </submittedName>
</protein>
<comment type="caution">
    <text evidence="3">The sequence shown here is derived from an EMBL/GenBank/DDBJ whole genome shotgun (WGS) entry which is preliminary data.</text>
</comment>
<evidence type="ECO:0000313" key="3">
    <source>
        <dbReference type="EMBL" id="KAG9394288.1"/>
    </source>
</evidence>
<sequence length="357" mass="40688">MERLGEVWDEILVLSLSLPVRMATTAMALFIMFGMFFPTIIFLVWKRRTAVALYKAVSLEILSILGFTSILITQQVYLYSFAAKSDGSLLVDVYLALQFGFTQTTFYVTGYALSLVPIIVRMWRVWCLYRKTLEFSLERSIIPLSIRRVSPFQHKVRASWWMLRRVLVLMIPTIALAPFSVIPVPWVVTTVDMLWTLYDMLVLIALLLMLILLIFTSRRIQVHDLLETRTLILLAIACIGYNIADNIMWWGVLRFHPELLAFHVWSTMTFNTLVFLLLTTPTVFAILRGPRHPGIRRKKNTQYPVEEDDSDDSGTITPTAMRSLTRGVDGRVGPNHLDMSFGVAGDSAICDSGLDQV</sequence>
<evidence type="ECO:0000256" key="1">
    <source>
        <dbReference type="SAM" id="MobiDB-lite"/>
    </source>
</evidence>
<dbReference type="AlphaFoldDB" id="A0A8J6AU69"/>
<name>A0A8J6AU69_9EUKA</name>
<feature type="transmembrane region" description="Helical" evidence="2">
    <location>
        <begin position="99"/>
        <end position="120"/>
    </location>
</feature>
<dbReference type="Proteomes" id="UP000717585">
    <property type="component" value="Unassembled WGS sequence"/>
</dbReference>
<feature type="transmembrane region" description="Helical" evidence="2">
    <location>
        <begin position="166"/>
        <end position="188"/>
    </location>
</feature>
<evidence type="ECO:0000313" key="4">
    <source>
        <dbReference type="Proteomes" id="UP000717585"/>
    </source>
</evidence>
<reference evidence="3" key="1">
    <citation type="submission" date="2021-05" db="EMBL/GenBank/DDBJ databases">
        <title>A free-living protist that lacks canonical eukaryotic 1 DNA replication and segregation systems.</title>
        <authorList>
            <person name="Salas-Leiva D.E."/>
            <person name="Tromer E.C."/>
            <person name="Curtis B.A."/>
            <person name="Jerlstrom-Hultqvist J."/>
            <person name="Kolisko M."/>
            <person name="Yi Z."/>
            <person name="Salas-Leiva J.S."/>
            <person name="Gallot-Lavallee L."/>
            <person name="Kops G.J.P.L."/>
            <person name="Archibald J.M."/>
            <person name="Simpson A.G.B."/>
            <person name="Roger A.J."/>
        </authorList>
    </citation>
    <scope>NUCLEOTIDE SEQUENCE</scope>
    <source>
        <strain evidence="3">BICM</strain>
    </source>
</reference>
<dbReference type="EMBL" id="JAHDYR010000015">
    <property type="protein sequence ID" value="KAG9394288.1"/>
    <property type="molecule type" value="Genomic_DNA"/>
</dbReference>
<feature type="transmembrane region" description="Helical" evidence="2">
    <location>
        <begin position="20"/>
        <end position="45"/>
    </location>
</feature>
<proteinExistence type="predicted"/>
<feature type="transmembrane region" description="Helical" evidence="2">
    <location>
        <begin position="194"/>
        <end position="214"/>
    </location>
</feature>
<accession>A0A8J6AU69</accession>
<feature type="transmembrane region" description="Helical" evidence="2">
    <location>
        <begin position="226"/>
        <end position="244"/>
    </location>
</feature>
<keyword evidence="2" id="KW-0812">Transmembrane</keyword>
<feature type="region of interest" description="Disordered" evidence="1">
    <location>
        <begin position="296"/>
        <end position="319"/>
    </location>
</feature>
<feature type="transmembrane region" description="Helical" evidence="2">
    <location>
        <begin position="264"/>
        <end position="287"/>
    </location>
</feature>
<organism evidence="3 4">
    <name type="scientific">Carpediemonas membranifera</name>
    <dbReference type="NCBI Taxonomy" id="201153"/>
    <lineage>
        <taxon>Eukaryota</taxon>
        <taxon>Metamonada</taxon>
        <taxon>Carpediemonas-like organisms</taxon>
        <taxon>Carpediemonas</taxon>
    </lineage>
</organism>
<gene>
    <name evidence="3" type="ORF">J8273_3921</name>
</gene>
<keyword evidence="4" id="KW-1185">Reference proteome</keyword>
<feature type="transmembrane region" description="Helical" evidence="2">
    <location>
        <begin position="57"/>
        <end position="79"/>
    </location>
</feature>
<keyword evidence="2" id="KW-1133">Transmembrane helix</keyword>
<keyword evidence="2" id="KW-0472">Membrane</keyword>